<keyword evidence="3" id="KW-1185">Reference proteome</keyword>
<evidence type="ECO:0000256" key="1">
    <source>
        <dbReference type="SAM" id="MobiDB-lite"/>
    </source>
</evidence>
<evidence type="ECO:0000313" key="3">
    <source>
        <dbReference type="Proteomes" id="UP001174997"/>
    </source>
</evidence>
<protein>
    <submittedName>
        <fullName evidence="2">Uncharacterized protein</fullName>
    </submittedName>
</protein>
<dbReference type="AlphaFoldDB" id="A0AA40DAH9"/>
<dbReference type="EMBL" id="JAULSY010000089">
    <property type="protein sequence ID" value="KAK0666381.1"/>
    <property type="molecule type" value="Genomic_DNA"/>
</dbReference>
<proteinExistence type="predicted"/>
<feature type="region of interest" description="Disordered" evidence="1">
    <location>
        <begin position="70"/>
        <end position="89"/>
    </location>
</feature>
<feature type="compositionally biased region" description="Basic and acidic residues" evidence="1">
    <location>
        <begin position="74"/>
        <end position="89"/>
    </location>
</feature>
<dbReference type="Proteomes" id="UP001174997">
    <property type="component" value="Unassembled WGS sequence"/>
</dbReference>
<gene>
    <name evidence="2" type="ORF">QBC41DRAFT_151229</name>
</gene>
<comment type="caution">
    <text evidence="2">The sequence shown here is derived from an EMBL/GenBank/DDBJ whole genome shotgun (WGS) entry which is preliminary data.</text>
</comment>
<name>A0AA40DAH9_9PEZI</name>
<reference evidence="2" key="1">
    <citation type="submission" date="2023-06" db="EMBL/GenBank/DDBJ databases">
        <title>Genome-scale phylogeny and comparative genomics of the fungal order Sordariales.</title>
        <authorList>
            <consortium name="Lawrence Berkeley National Laboratory"/>
            <person name="Hensen N."/>
            <person name="Bonometti L."/>
            <person name="Westerberg I."/>
            <person name="Brannstrom I.O."/>
            <person name="Guillou S."/>
            <person name="Cros-Aarteil S."/>
            <person name="Calhoun S."/>
            <person name="Haridas S."/>
            <person name="Kuo A."/>
            <person name="Mondo S."/>
            <person name="Pangilinan J."/>
            <person name="Riley R."/>
            <person name="Labutti K."/>
            <person name="Andreopoulos B."/>
            <person name="Lipzen A."/>
            <person name="Chen C."/>
            <person name="Yanf M."/>
            <person name="Daum C."/>
            <person name="Ng V."/>
            <person name="Clum A."/>
            <person name="Steindorff A."/>
            <person name="Ohm R."/>
            <person name="Martin F."/>
            <person name="Silar P."/>
            <person name="Natvig D."/>
            <person name="Lalanne C."/>
            <person name="Gautier V."/>
            <person name="Ament-Velasquez S.L."/>
            <person name="Kruys A."/>
            <person name="Hutchinson M.I."/>
            <person name="Powell A.J."/>
            <person name="Barry K."/>
            <person name="Miller A.N."/>
            <person name="Grigoriev I.V."/>
            <person name="Debuchy R."/>
            <person name="Gladieux P."/>
            <person name="Thoren M.H."/>
            <person name="Johannesson H."/>
        </authorList>
    </citation>
    <scope>NUCLEOTIDE SEQUENCE</scope>
    <source>
        <strain evidence="2">CBS 307.81</strain>
    </source>
</reference>
<evidence type="ECO:0000313" key="2">
    <source>
        <dbReference type="EMBL" id="KAK0666381.1"/>
    </source>
</evidence>
<sequence length="273" mass="28955">MAGLAGGGGRASMSATGCCTAGRSSHHGAEVIGGSGVAGGVALGEVADKTKIESGLGRMGRRELLYTSQGLQQSKKEPGSTMRARTEAWREGPWSRPSLRNFISLWEPGIYLLFPQAIVASRASRQLVETGEGEWSVSGRYSHIRTETTLMKNMAGGHLDYQNEKLIASASHGGSLVSTSKTPTALRTPPYPCQTGDGKFRPFCSPRLPTSLQGLADDHDLNDHSHAEEYAALHRPCRQAPKGWILRAGDAGPGAGMQGQRACVLKGQPFRGG</sequence>
<organism evidence="2 3">
    <name type="scientific">Cercophora samala</name>
    <dbReference type="NCBI Taxonomy" id="330535"/>
    <lineage>
        <taxon>Eukaryota</taxon>
        <taxon>Fungi</taxon>
        <taxon>Dikarya</taxon>
        <taxon>Ascomycota</taxon>
        <taxon>Pezizomycotina</taxon>
        <taxon>Sordariomycetes</taxon>
        <taxon>Sordariomycetidae</taxon>
        <taxon>Sordariales</taxon>
        <taxon>Lasiosphaeriaceae</taxon>
        <taxon>Cercophora</taxon>
    </lineage>
</organism>
<accession>A0AA40DAH9</accession>